<dbReference type="SUPFAM" id="SSF54106">
    <property type="entry name" value="LysM domain"/>
    <property type="match status" value="2"/>
</dbReference>
<dbReference type="PANTHER" id="PTHR34997">
    <property type="entry name" value="AM15"/>
    <property type="match status" value="1"/>
</dbReference>
<dbReference type="InterPro" id="IPR036779">
    <property type="entry name" value="LysM_dom_sf"/>
</dbReference>
<dbReference type="SMART" id="SM00257">
    <property type="entry name" value="LysM"/>
    <property type="match status" value="4"/>
</dbReference>
<dbReference type="EMBL" id="PQXK01000332">
    <property type="protein sequence ID" value="TGO32281.1"/>
    <property type="molecule type" value="Genomic_DNA"/>
</dbReference>
<gene>
    <name evidence="6" type="ORF">BHYA_0332g00070</name>
</gene>
<feature type="domain" description="LysM" evidence="5">
    <location>
        <begin position="277"/>
        <end position="325"/>
    </location>
</feature>
<keyword evidence="1" id="KW-0147">Chitin-binding</keyword>
<feature type="domain" description="LysM" evidence="5">
    <location>
        <begin position="732"/>
        <end position="779"/>
    </location>
</feature>
<evidence type="ECO:0000313" key="7">
    <source>
        <dbReference type="Proteomes" id="UP000297814"/>
    </source>
</evidence>
<keyword evidence="7" id="KW-1185">Reference proteome</keyword>
<name>A0A4Z1GDD6_9HELO</name>
<feature type="domain" description="LysM" evidence="5">
    <location>
        <begin position="642"/>
        <end position="689"/>
    </location>
</feature>
<evidence type="ECO:0000313" key="6">
    <source>
        <dbReference type="EMBL" id="TGO32281.1"/>
    </source>
</evidence>
<proteinExistence type="predicted"/>
<reference evidence="6 7" key="1">
    <citation type="submission" date="2017-12" db="EMBL/GenBank/DDBJ databases">
        <title>Comparative genomics of Botrytis spp.</title>
        <authorList>
            <person name="Valero-Jimenez C.A."/>
            <person name="Tapia P."/>
            <person name="Veloso J."/>
            <person name="Silva-Moreno E."/>
            <person name="Staats M."/>
            <person name="Valdes J.H."/>
            <person name="Van Kan J.A.L."/>
        </authorList>
    </citation>
    <scope>NUCLEOTIDE SEQUENCE [LARGE SCALE GENOMIC DNA]</scope>
    <source>
        <strain evidence="6 7">Bh0001</strain>
    </source>
</reference>
<evidence type="ECO:0000256" key="2">
    <source>
        <dbReference type="ARBA" id="ARBA00023026"/>
    </source>
</evidence>
<dbReference type="InterPro" id="IPR018392">
    <property type="entry name" value="LysM"/>
</dbReference>
<accession>A0A4Z1GDD6</accession>
<dbReference type="Pfam" id="PF01476">
    <property type="entry name" value="LysM"/>
    <property type="match status" value="3"/>
</dbReference>
<dbReference type="Proteomes" id="UP000297814">
    <property type="component" value="Unassembled WGS sequence"/>
</dbReference>
<feature type="domain" description="LysM" evidence="5">
    <location>
        <begin position="817"/>
        <end position="864"/>
    </location>
</feature>
<dbReference type="PANTHER" id="PTHR34997:SF1">
    <property type="entry name" value="PEPTIDOGLYCAN-BINDING LYSIN DOMAIN"/>
    <property type="match status" value="1"/>
</dbReference>
<evidence type="ECO:0000256" key="1">
    <source>
        <dbReference type="ARBA" id="ARBA00022669"/>
    </source>
</evidence>
<evidence type="ECO:0000259" key="5">
    <source>
        <dbReference type="PROSITE" id="PS51782"/>
    </source>
</evidence>
<dbReference type="InterPro" id="IPR052210">
    <property type="entry name" value="LysM1-like"/>
</dbReference>
<keyword evidence="2" id="KW-0843">Virulence</keyword>
<keyword evidence="4" id="KW-0732">Signal</keyword>
<dbReference type="GO" id="GO:0008061">
    <property type="term" value="F:chitin binding"/>
    <property type="evidence" value="ECO:0007669"/>
    <property type="project" value="UniProtKB-KW"/>
</dbReference>
<comment type="caution">
    <text evidence="6">The sequence shown here is derived from an EMBL/GenBank/DDBJ whole genome shotgun (WGS) entry which is preliminary data.</text>
</comment>
<sequence length="868" mass="91915">MLSRTALVCYILSFLTLASFVQATTYVPTNASFTDITTACYSALAVDLNCNTGISQLRKGLYYPESVLTSVCTSDCSNALAGYETSVIAACTGETYDSLTDTGNVPIYTIPQMLRYLYNYTCLADSGTGEFCNVLAANVIGIADDQSNLNTIDNGGFLNCTDCGLKQYQFLAGSAFYHDDDTVSAYSSLTSSCSATGYPLTTSTLGFNATVTATATTTSLSPTCIGTTYSVQSSDTCESISKRQGVGTFWLLLDNDLPAYCANFPANGTLCIQHQCTTYTVQANDTCTSIASAKSINYAQILAWNPQFGLTCGNINNTIGLEICITSPGPRYTAPPPLTAITTGGAAISALPVPTNVASGTTTSCGSWYEAMPGDYCNLIILNFGISLNDFLILNPEVYSNCTNLYAYESYCMEPVGDISDYPGALGYISSVAWVTTPASLIPTATYIPALYMSPDNGTLANGTRTDCANYLYGEDFQIDLTNTSYVSNCDLALNLFGITFAEFTTWNPSLAVYRLDNCKLNLGLKYCAQWSSNPVTSTVTSYPTALPTGVGSVADCTQYTFVDGGLGCDDIIQDWDITLEYFISMNPEIGTDCSGLQNLTYYCVNTIAAVSSVSIPPVPKTSTVVTPPAPTMSGIPSNCDQYYVIEINDDCSTVEAAFGITAAEFLAWNPTVSSDCETNFWVGEAYCVGVSGSGSSGTITTTSTSVSSQTTKTSITPPGPTMSGTAADCDLYHVVVTGDSCDSLEKEYGITAAEFFAWNPAVSTDCETNFWAAEAYCVGVSGSSSVTSTTVNPTTTTALVTPPGPTMSGIPSNCNAYYVIATDDTCPSVEAKFGITDAEFHDWNPTVSPDCITNFWLGEAYCVGVSS</sequence>
<feature type="chain" id="PRO_5021361373" description="LysM domain-containing protein" evidence="4">
    <location>
        <begin position="24"/>
        <end position="868"/>
    </location>
</feature>
<dbReference type="Gene3D" id="3.10.350.10">
    <property type="entry name" value="LysM domain"/>
    <property type="match status" value="6"/>
</dbReference>
<feature type="region of interest" description="Disordered" evidence="3">
    <location>
        <begin position="701"/>
        <end position="720"/>
    </location>
</feature>
<dbReference type="PROSITE" id="PS51782">
    <property type="entry name" value="LYSM"/>
    <property type="match status" value="6"/>
</dbReference>
<feature type="compositionally biased region" description="Low complexity" evidence="3">
    <location>
        <begin position="701"/>
        <end position="717"/>
    </location>
</feature>
<feature type="domain" description="LysM" evidence="5">
    <location>
        <begin position="367"/>
        <end position="413"/>
    </location>
</feature>
<dbReference type="CDD" id="cd00118">
    <property type="entry name" value="LysM"/>
    <property type="match status" value="3"/>
</dbReference>
<dbReference type="AlphaFoldDB" id="A0A4Z1GDD6"/>
<evidence type="ECO:0000256" key="3">
    <source>
        <dbReference type="SAM" id="MobiDB-lite"/>
    </source>
</evidence>
<feature type="signal peptide" evidence="4">
    <location>
        <begin position="1"/>
        <end position="23"/>
    </location>
</feature>
<protein>
    <recommendedName>
        <fullName evidence="5">LysM domain-containing protein</fullName>
    </recommendedName>
</protein>
<feature type="domain" description="LysM" evidence="5">
    <location>
        <begin position="227"/>
        <end position="272"/>
    </location>
</feature>
<evidence type="ECO:0000256" key="4">
    <source>
        <dbReference type="SAM" id="SignalP"/>
    </source>
</evidence>
<organism evidence="6 7">
    <name type="scientific">Botrytis hyacinthi</name>
    <dbReference type="NCBI Taxonomy" id="278943"/>
    <lineage>
        <taxon>Eukaryota</taxon>
        <taxon>Fungi</taxon>
        <taxon>Dikarya</taxon>
        <taxon>Ascomycota</taxon>
        <taxon>Pezizomycotina</taxon>
        <taxon>Leotiomycetes</taxon>
        <taxon>Helotiales</taxon>
        <taxon>Sclerotiniaceae</taxon>
        <taxon>Botrytis</taxon>
    </lineage>
</organism>